<protein>
    <submittedName>
        <fullName evidence="2">Gamma-glutamylcyclotransferase</fullName>
    </submittedName>
</protein>
<sequence length="148" mass="15794">MTPHAAPAADRVPLFAYGTLMHGHGNHALVESAVESVEPAVLPGAAMYDAGPYPYVLLGAAASVRGELVHLRADIHRTALAALDELEGYIGPKDPANDYERLMCTVLTDDGMNVRALVYVASAAVEPRVRQMPLVPRGDWDAHMAAQP</sequence>
<feature type="domain" description="Gamma-glutamylcyclotransferase AIG2-like" evidence="1">
    <location>
        <begin position="14"/>
        <end position="141"/>
    </location>
</feature>
<organism evidence="2 3">
    <name type="scientific">Wenjunlia tyrosinilytica</name>
    <dbReference type="NCBI Taxonomy" id="1544741"/>
    <lineage>
        <taxon>Bacteria</taxon>
        <taxon>Bacillati</taxon>
        <taxon>Actinomycetota</taxon>
        <taxon>Actinomycetes</taxon>
        <taxon>Kitasatosporales</taxon>
        <taxon>Streptomycetaceae</taxon>
        <taxon>Wenjunlia</taxon>
    </lineage>
</organism>
<dbReference type="InterPro" id="IPR009288">
    <property type="entry name" value="AIG2-like_dom"/>
</dbReference>
<dbReference type="Proteomes" id="UP000641932">
    <property type="component" value="Unassembled WGS sequence"/>
</dbReference>
<dbReference type="SUPFAM" id="SSF110857">
    <property type="entry name" value="Gamma-glutamyl cyclotransferase-like"/>
    <property type="match status" value="1"/>
</dbReference>
<dbReference type="AlphaFoldDB" id="A0A917ZVC5"/>
<evidence type="ECO:0000313" key="2">
    <source>
        <dbReference type="EMBL" id="GGO93950.1"/>
    </source>
</evidence>
<reference evidence="2" key="2">
    <citation type="submission" date="2020-09" db="EMBL/GenBank/DDBJ databases">
        <authorList>
            <person name="Sun Q."/>
            <person name="Zhou Y."/>
        </authorList>
    </citation>
    <scope>NUCLEOTIDE SEQUENCE</scope>
    <source>
        <strain evidence="2">CGMCC 4.7201</strain>
    </source>
</reference>
<dbReference type="Pfam" id="PF06094">
    <property type="entry name" value="GGACT"/>
    <property type="match status" value="1"/>
</dbReference>
<gene>
    <name evidence="2" type="ORF">GCM10012280_47620</name>
</gene>
<comment type="caution">
    <text evidence="2">The sequence shown here is derived from an EMBL/GenBank/DDBJ whole genome shotgun (WGS) entry which is preliminary data.</text>
</comment>
<dbReference type="RefSeq" id="WP_189133832.1">
    <property type="nucleotide sequence ID" value="NZ_BMMS01000022.1"/>
</dbReference>
<name>A0A917ZVC5_9ACTN</name>
<dbReference type="Gene3D" id="3.10.490.10">
    <property type="entry name" value="Gamma-glutamyl cyclotransferase-like"/>
    <property type="match status" value="1"/>
</dbReference>
<proteinExistence type="predicted"/>
<dbReference type="InterPro" id="IPR013024">
    <property type="entry name" value="GGCT-like"/>
</dbReference>
<accession>A0A917ZVC5</accession>
<dbReference type="InterPro" id="IPR036568">
    <property type="entry name" value="GGCT-like_sf"/>
</dbReference>
<keyword evidence="3" id="KW-1185">Reference proteome</keyword>
<evidence type="ECO:0000313" key="3">
    <source>
        <dbReference type="Proteomes" id="UP000641932"/>
    </source>
</evidence>
<dbReference type="EMBL" id="BMMS01000022">
    <property type="protein sequence ID" value="GGO93950.1"/>
    <property type="molecule type" value="Genomic_DNA"/>
</dbReference>
<dbReference type="CDD" id="cd06661">
    <property type="entry name" value="GGCT_like"/>
    <property type="match status" value="1"/>
</dbReference>
<reference evidence="2" key="1">
    <citation type="journal article" date="2014" name="Int. J. Syst. Evol. Microbiol.">
        <title>Complete genome sequence of Corynebacterium casei LMG S-19264T (=DSM 44701T), isolated from a smear-ripened cheese.</title>
        <authorList>
            <consortium name="US DOE Joint Genome Institute (JGI-PGF)"/>
            <person name="Walter F."/>
            <person name="Albersmeier A."/>
            <person name="Kalinowski J."/>
            <person name="Ruckert C."/>
        </authorList>
    </citation>
    <scope>NUCLEOTIDE SEQUENCE</scope>
    <source>
        <strain evidence="2">CGMCC 4.7201</strain>
    </source>
</reference>
<evidence type="ECO:0000259" key="1">
    <source>
        <dbReference type="Pfam" id="PF06094"/>
    </source>
</evidence>